<keyword evidence="2" id="KW-1185">Reference proteome</keyword>
<organism evidence="1 2">
    <name type="scientific">Splendidivirga corallicola</name>
    <dbReference type="NCBI Taxonomy" id="3051826"/>
    <lineage>
        <taxon>Bacteria</taxon>
        <taxon>Pseudomonadati</taxon>
        <taxon>Bacteroidota</taxon>
        <taxon>Cytophagia</taxon>
        <taxon>Cytophagales</taxon>
        <taxon>Splendidivirgaceae</taxon>
        <taxon>Splendidivirga</taxon>
    </lineage>
</organism>
<dbReference type="Pfam" id="PF11376">
    <property type="entry name" value="DUF3179"/>
    <property type="match status" value="1"/>
</dbReference>
<dbReference type="RefSeq" id="WP_346755298.1">
    <property type="nucleotide sequence ID" value="NZ_JAUJEA010000016.1"/>
</dbReference>
<evidence type="ECO:0000313" key="1">
    <source>
        <dbReference type="EMBL" id="MDN5205276.1"/>
    </source>
</evidence>
<reference evidence="1" key="1">
    <citation type="submission" date="2023-06" db="EMBL/GenBank/DDBJ databases">
        <title>Genomic of Parafulvivirga corallium.</title>
        <authorList>
            <person name="Wang G."/>
        </authorList>
    </citation>
    <scope>NUCLEOTIDE SEQUENCE</scope>
    <source>
        <strain evidence="1">BMA10</strain>
    </source>
</reference>
<sequence>MNYWFMLKSASISITMFRTLLRQSAIILICFISSPGTTYSQPSQDIEKFLQLSSNQKNVRNEALKYVDDNWQPDYVIMLLDIIYLSRDPEFTLELLNLLKTKTGKNYGYSFHQWYEWIWNNEPLIHPNYGFFKATLYGRIDPKFKNYFNDHQTRKIRLDEVLWGGVQQDGIPPLRSPEMASAQEATFMENDNVVFGIEINGDARAYPKRILAWHEMFVDSVGSIPVAGVYCTLCGTMILYKTEHKGTKYNLGTSGFLFRSNKLMYDRETQSLWNTLWGEPVIGSLAEQDIALERLSVVTTTWEEWKKRHPDTKVLSLNTGHIRDYSEGAAYREYFATDELMFNIPKRDYRLRNKDEILGLILSDFPDKPLALSAKFLKRKPLYHDKIEDKHLVILTDRSGANRVYETKGEIFEKWDKENTLIDDKGVTWTLSESNLKSKHGKILHRLPAHRAFWFGWFSAYSHTRLVK</sequence>
<comment type="caution">
    <text evidence="1">The sequence shown here is derived from an EMBL/GenBank/DDBJ whole genome shotgun (WGS) entry which is preliminary data.</text>
</comment>
<dbReference type="Proteomes" id="UP001172082">
    <property type="component" value="Unassembled WGS sequence"/>
</dbReference>
<dbReference type="InterPro" id="IPR021516">
    <property type="entry name" value="DUF3179"/>
</dbReference>
<gene>
    <name evidence="1" type="ORF">QQ008_28085</name>
</gene>
<evidence type="ECO:0000313" key="2">
    <source>
        <dbReference type="Proteomes" id="UP001172082"/>
    </source>
</evidence>
<accession>A0ABT8KWV5</accession>
<dbReference type="EMBL" id="JAUJEA010000016">
    <property type="protein sequence ID" value="MDN5205276.1"/>
    <property type="molecule type" value="Genomic_DNA"/>
</dbReference>
<proteinExistence type="predicted"/>
<name>A0ABT8KWV5_9BACT</name>
<protein>
    <submittedName>
        <fullName evidence="1">DUF3179 domain-containing (Seleno)protein</fullName>
    </submittedName>
</protein>